<reference evidence="1 2" key="1">
    <citation type="journal article" date="2023" name="J. Phycol.">
        <title>Chrysosporum ovalisporum is synonymous with the true-branching cyanobacterium Umezakia natans (Nostocales/Aphanizomenonaceae).</title>
        <authorList>
            <person name="McGregor G.B."/>
            <person name="Sendall B.C."/>
            <person name="Niiyama Y."/>
            <person name="Tuji A."/>
            <person name="Willis A."/>
        </authorList>
    </citation>
    <scope>NUCLEOTIDE SEQUENCE [LARGE SCALE GENOMIC DNA]</scope>
    <source>
        <strain evidence="1 2">FSS-43</strain>
    </source>
</reference>
<keyword evidence="2" id="KW-1185">Reference proteome</keyword>
<organism evidence="1 2">
    <name type="scientific">Umezakia ovalisporum FSS-43</name>
    <dbReference type="NCBI Taxonomy" id="2740520"/>
    <lineage>
        <taxon>Bacteria</taxon>
        <taxon>Bacillati</taxon>
        <taxon>Cyanobacteriota</taxon>
        <taxon>Cyanophyceae</taxon>
        <taxon>Nostocales</taxon>
        <taxon>Nodulariaceae</taxon>
        <taxon>Umezakia</taxon>
    </lineage>
</organism>
<dbReference type="Proteomes" id="UP001159371">
    <property type="component" value="Unassembled WGS sequence"/>
</dbReference>
<evidence type="ECO:0000313" key="2">
    <source>
        <dbReference type="Proteomes" id="UP001159371"/>
    </source>
</evidence>
<accession>A0ABT6K285</accession>
<comment type="caution">
    <text evidence="1">The sequence shown here is derived from an EMBL/GenBank/DDBJ whole genome shotgun (WGS) entry which is preliminary data.</text>
</comment>
<sequence length="381" mass="42823">MTANTPMFSFASTDLILEIPTTVEQFPSPTNFQVNLNQVCLSAVLPWLQEDYTPEAKVWPNAPALSSFWELVNGTAVTVDATRFILVPSEDIDSSELRLPQEWVDLLSWAGDYYLAAQVVAEQGYVRVWGYCTHEALKTKGSYQPSDRTYALDRDYIITDMTVLGVVRKFCADEVTRVETVEIPNLPQAQAENLIARLGNPEIITPRLAVPFSLWGGLMEHGGWRQRLYEKRLGLPEQHSVIQWLQSGVSEIAAAMGWEKLNLEFRAAGARSKEEGKTQVSLSRQLTIAGQLYELLITPQGQPNTTHWRFELRNTTVGGAIPGGFKLRLLTEDLQPFPNNEDIAKAAVQQLYIEVALEPGEGIVWEVEPLPDNYDREILKF</sequence>
<protein>
    <submittedName>
        <fullName evidence="1">DUF1822 family protein</fullName>
    </submittedName>
</protein>
<gene>
    <name evidence="1" type="ORF">NWP19_04700</name>
</gene>
<dbReference type="Pfam" id="PF08852">
    <property type="entry name" value="DUF1822"/>
    <property type="match status" value="1"/>
</dbReference>
<evidence type="ECO:0000313" key="1">
    <source>
        <dbReference type="EMBL" id="MDH6056100.1"/>
    </source>
</evidence>
<dbReference type="RefSeq" id="WP_280656543.1">
    <property type="nucleotide sequence ID" value="NZ_JANQDO010000032.1"/>
</dbReference>
<dbReference type="EMBL" id="JANQDO010000032">
    <property type="protein sequence ID" value="MDH6056100.1"/>
    <property type="molecule type" value="Genomic_DNA"/>
</dbReference>
<dbReference type="InterPro" id="IPR014951">
    <property type="entry name" value="DUF1822"/>
</dbReference>
<proteinExistence type="predicted"/>
<name>A0ABT6K285_9CYAN</name>